<reference evidence="10" key="1">
    <citation type="submission" date="2024-04" db="EMBL/GenBank/DDBJ databases">
        <title>Limosilactobacillus allomucosae sp. nov., a novel species isolated from wild boar faecal samples as a potential probiotics for domestic pigs.</title>
        <authorList>
            <person name="Chen B."/>
        </authorList>
    </citation>
    <scope>NUCLEOTIDE SEQUENCE</scope>
    <source>
        <strain evidence="10">WILCCON 0051</strain>
    </source>
</reference>
<dbReference type="AlphaFoldDB" id="A0AAU7C4J8"/>
<feature type="transmembrane region" description="Helical" evidence="8">
    <location>
        <begin position="265"/>
        <end position="283"/>
    </location>
</feature>
<dbReference type="SUPFAM" id="SSF116726">
    <property type="entry name" value="TrkA C-terminal domain-like"/>
    <property type="match status" value="1"/>
</dbReference>
<feature type="domain" description="RCK C-terminal" evidence="9">
    <location>
        <begin position="423"/>
        <end position="509"/>
    </location>
</feature>
<dbReference type="RefSeq" id="WP_347980587.1">
    <property type="nucleotide sequence ID" value="NZ_CP154878.1"/>
</dbReference>
<dbReference type="InterPro" id="IPR036721">
    <property type="entry name" value="RCK_C_sf"/>
</dbReference>
<proteinExistence type="predicted"/>
<keyword evidence="6 8" id="KW-0472">Membrane</keyword>
<evidence type="ECO:0000256" key="2">
    <source>
        <dbReference type="ARBA" id="ARBA00022448"/>
    </source>
</evidence>
<dbReference type="Gene3D" id="1.10.3080.10">
    <property type="entry name" value="Clc chloride channel"/>
    <property type="match status" value="1"/>
</dbReference>
<dbReference type="EMBL" id="CP154878">
    <property type="protein sequence ID" value="XBG95890.1"/>
    <property type="molecule type" value="Genomic_DNA"/>
</dbReference>
<evidence type="ECO:0000256" key="8">
    <source>
        <dbReference type="SAM" id="Phobius"/>
    </source>
</evidence>
<feature type="transmembrane region" description="Helical" evidence="8">
    <location>
        <begin position="189"/>
        <end position="211"/>
    </location>
</feature>
<dbReference type="SUPFAM" id="SSF81340">
    <property type="entry name" value="Clc chloride channel"/>
    <property type="match status" value="1"/>
</dbReference>
<feature type="transmembrane region" description="Helical" evidence="8">
    <location>
        <begin position="363"/>
        <end position="386"/>
    </location>
</feature>
<accession>A0AAU7C4J8</accession>
<evidence type="ECO:0000256" key="3">
    <source>
        <dbReference type="ARBA" id="ARBA00022692"/>
    </source>
</evidence>
<dbReference type="Pfam" id="PF02080">
    <property type="entry name" value="TrkA_C"/>
    <property type="match status" value="1"/>
</dbReference>
<dbReference type="Gene3D" id="3.30.70.1450">
    <property type="entry name" value="Regulator of K+ conductance, C-terminal domain"/>
    <property type="match status" value="1"/>
</dbReference>
<evidence type="ECO:0000256" key="1">
    <source>
        <dbReference type="ARBA" id="ARBA00004141"/>
    </source>
</evidence>
<dbReference type="InterPro" id="IPR001807">
    <property type="entry name" value="ClC"/>
</dbReference>
<dbReference type="PRINTS" id="PR00762">
    <property type="entry name" value="CLCHANNEL"/>
</dbReference>
<sequence>MKTTRIAGLSYSNLRQAGRAVLIGLAAGLVVSLFRWAIQNLLGMVIKAFAYFHGHPVWLLPWIGMSIFIALLLGNLVQKNPDIKGSGIPQVEGQLTGQFDEKWWPVLWRKFFGGIISIGSGLFLGREGPSIQLGAAVGQGIAEKNARTEIERRVGIASGAAAGLSAAFNAPIASTMFILEEVYHNFSPLVWLSVFISSLSANLVSMAFFGLEPDLNVPHEVLFPASQYWHLILLGILLGLLGRLYQVVILQLPKWMHQIKFLKPVCYPIIPFLLVIPIAWWWPVTLGGGNNLVVALPKMPAELKVMLGLLALRFVFSMISYATELPGGIFLPILTLGGIIGALYCVIMMHWGLIPARYLPNYVIYAMAGYFACISKAPFTAILLITEMVGTMTHLMPLAIVSIVAWLVVDLMGGTPVYAAMFANMMHKQPQKELLGLTQMTTPIFVGSRLDGCLIKDFDWPVGALITCIYRGENQLIPHGDTRLKAGDTLVVQLRGKNHIANQARINLAARQSAHD</sequence>
<evidence type="ECO:0000256" key="6">
    <source>
        <dbReference type="ARBA" id="ARBA00023136"/>
    </source>
</evidence>
<feature type="transmembrane region" description="Helical" evidence="8">
    <location>
        <begin position="303"/>
        <end position="322"/>
    </location>
</feature>
<evidence type="ECO:0000259" key="9">
    <source>
        <dbReference type="PROSITE" id="PS51202"/>
    </source>
</evidence>
<dbReference type="GO" id="GO:0006813">
    <property type="term" value="P:potassium ion transport"/>
    <property type="evidence" value="ECO:0007669"/>
    <property type="project" value="InterPro"/>
</dbReference>
<keyword evidence="4 8" id="KW-1133">Transmembrane helix</keyword>
<dbReference type="InterPro" id="IPR014743">
    <property type="entry name" value="Cl-channel_core"/>
</dbReference>
<dbReference type="KEGG" id="lalo:ABC765_01840"/>
<feature type="transmembrane region" description="Helical" evidence="8">
    <location>
        <begin position="20"/>
        <end position="38"/>
    </location>
</feature>
<dbReference type="GO" id="GO:0005886">
    <property type="term" value="C:plasma membrane"/>
    <property type="evidence" value="ECO:0007669"/>
    <property type="project" value="TreeGrafter"/>
</dbReference>
<protein>
    <submittedName>
        <fullName evidence="10">Chloride channel protein</fullName>
    </submittedName>
</protein>
<keyword evidence="7" id="KW-0868">Chloride</keyword>
<keyword evidence="2" id="KW-0813">Transport</keyword>
<dbReference type="InterPro" id="IPR006037">
    <property type="entry name" value="RCK_C"/>
</dbReference>
<dbReference type="PANTHER" id="PTHR45711">
    <property type="entry name" value="CHLORIDE CHANNEL PROTEIN"/>
    <property type="match status" value="1"/>
</dbReference>
<dbReference type="GO" id="GO:0005247">
    <property type="term" value="F:voltage-gated chloride channel activity"/>
    <property type="evidence" value="ECO:0007669"/>
    <property type="project" value="TreeGrafter"/>
</dbReference>
<feature type="transmembrane region" description="Helical" evidence="8">
    <location>
        <begin position="231"/>
        <end position="253"/>
    </location>
</feature>
<dbReference type="CDD" id="cd01031">
    <property type="entry name" value="EriC"/>
    <property type="match status" value="1"/>
</dbReference>
<evidence type="ECO:0000313" key="10">
    <source>
        <dbReference type="EMBL" id="XBG95890.1"/>
    </source>
</evidence>
<dbReference type="Pfam" id="PF00654">
    <property type="entry name" value="Voltage_CLC"/>
    <property type="match status" value="1"/>
</dbReference>
<evidence type="ECO:0000256" key="7">
    <source>
        <dbReference type="ARBA" id="ARBA00023214"/>
    </source>
</evidence>
<evidence type="ECO:0000256" key="5">
    <source>
        <dbReference type="ARBA" id="ARBA00023065"/>
    </source>
</evidence>
<evidence type="ECO:0000256" key="4">
    <source>
        <dbReference type="ARBA" id="ARBA00022989"/>
    </source>
</evidence>
<dbReference type="PROSITE" id="PS51202">
    <property type="entry name" value="RCK_C"/>
    <property type="match status" value="1"/>
</dbReference>
<feature type="transmembrane region" description="Helical" evidence="8">
    <location>
        <begin position="398"/>
        <end position="421"/>
    </location>
</feature>
<name>A0AAU7C4J8_9LACO</name>
<gene>
    <name evidence="10" type="ORF">ABC765_01840</name>
</gene>
<dbReference type="GO" id="GO:0008324">
    <property type="term" value="F:monoatomic cation transmembrane transporter activity"/>
    <property type="evidence" value="ECO:0007669"/>
    <property type="project" value="InterPro"/>
</dbReference>
<organism evidence="10">
    <name type="scientific">Limosilactobacillus allomucosae</name>
    <dbReference type="NCBI Taxonomy" id="3142938"/>
    <lineage>
        <taxon>Bacteria</taxon>
        <taxon>Bacillati</taxon>
        <taxon>Bacillota</taxon>
        <taxon>Bacilli</taxon>
        <taxon>Lactobacillales</taxon>
        <taxon>Lactobacillaceae</taxon>
        <taxon>Limosilactobacillus</taxon>
    </lineage>
</organism>
<keyword evidence="5" id="KW-0406">Ion transport</keyword>
<dbReference type="PANTHER" id="PTHR45711:SF6">
    <property type="entry name" value="CHLORIDE CHANNEL PROTEIN"/>
    <property type="match status" value="1"/>
</dbReference>
<comment type="subcellular location">
    <subcellularLocation>
        <location evidence="1">Membrane</location>
        <topology evidence="1">Multi-pass membrane protein</topology>
    </subcellularLocation>
</comment>
<feature type="transmembrane region" description="Helical" evidence="8">
    <location>
        <begin position="329"/>
        <end position="351"/>
    </location>
</feature>
<feature type="transmembrane region" description="Helical" evidence="8">
    <location>
        <begin position="58"/>
        <end position="77"/>
    </location>
</feature>
<keyword evidence="3 8" id="KW-0812">Transmembrane</keyword>